<organism evidence="1 2">
    <name type="scientific">Polarella glacialis</name>
    <name type="common">Dinoflagellate</name>
    <dbReference type="NCBI Taxonomy" id="89957"/>
    <lineage>
        <taxon>Eukaryota</taxon>
        <taxon>Sar</taxon>
        <taxon>Alveolata</taxon>
        <taxon>Dinophyceae</taxon>
        <taxon>Suessiales</taxon>
        <taxon>Suessiaceae</taxon>
        <taxon>Polarella</taxon>
    </lineage>
</organism>
<gene>
    <name evidence="1" type="ORF">PGLA2088_LOCUS36065</name>
</gene>
<protein>
    <submittedName>
        <fullName evidence="1">Uncharacterized protein</fullName>
    </submittedName>
</protein>
<feature type="non-terminal residue" evidence="1">
    <location>
        <position position="1"/>
    </location>
</feature>
<accession>A0A813KSC3</accession>
<evidence type="ECO:0000313" key="2">
    <source>
        <dbReference type="Proteomes" id="UP000626109"/>
    </source>
</evidence>
<proteinExistence type="predicted"/>
<feature type="non-terminal residue" evidence="1">
    <location>
        <position position="93"/>
    </location>
</feature>
<name>A0A813KSC3_POLGL</name>
<dbReference type="Proteomes" id="UP000626109">
    <property type="component" value="Unassembled WGS sequence"/>
</dbReference>
<dbReference type="EMBL" id="CAJNNW010032020">
    <property type="protein sequence ID" value="CAE8710669.1"/>
    <property type="molecule type" value="Genomic_DNA"/>
</dbReference>
<evidence type="ECO:0000313" key="1">
    <source>
        <dbReference type="EMBL" id="CAE8710669.1"/>
    </source>
</evidence>
<comment type="caution">
    <text evidence="1">The sequence shown here is derived from an EMBL/GenBank/DDBJ whole genome shotgun (WGS) entry which is preliminary data.</text>
</comment>
<dbReference type="AlphaFoldDB" id="A0A813KSC3"/>
<sequence length="93" mass="10545">EPPVEDEAGVVRNRLLKLEEVLFGDEDEDEESCDVKQLLHSIQCSSQAFVVFETESGRDAAVEVFSRENVVFRFRGQPVTLQAATQEPQGIYW</sequence>
<reference evidence="1" key="1">
    <citation type="submission" date="2021-02" db="EMBL/GenBank/DDBJ databases">
        <authorList>
            <person name="Dougan E. K."/>
            <person name="Rhodes N."/>
            <person name="Thang M."/>
            <person name="Chan C."/>
        </authorList>
    </citation>
    <scope>NUCLEOTIDE SEQUENCE</scope>
</reference>